<proteinExistence type="predicted"/>
<organism evidence="1 2">
    <name type="scientific">Corynebacterium stercoris</name>
    <dbReference type="NCBI Taxonomy" id="2943490"/>
    <lineage>
        <taxon>Bacteria</taxon>
        <taxon>Bacillati</taxon>
        <taxon>Actinomycetota</taxon>
        <taxon>Actinomycetes</taxon>
        <taxon>Mycobacteriales</taxon>
        <taxon>Corynebacteriaceae</taxon>
        <taxon>Corynebacterium</taxon>
    </lineage>
</organism>
<accession>A0ABT1G0Z2</accession>
<protein>
    <submittedName>
        <fullName evidence="1">Uncharacterized protein</fullName>
    </submittedName>
</protein>
<evidence type="ECO:0000313" key="2">
    <source>
        <dbReference type="Proteomes" id="UP001204000"/>
    </source>
</evidence>
<comment type="caution">
    <text evidence="1">The sequence shown here is derived from an EMBL/GenBank/DDBJ whole genome shotgun (WGS) entry which is preliminary data.</text>
</comment>
<dbReference type="RefSeq" id="WP_253577442.1">
    <property type="nucleotide sequence ID" value="NZ_JAMFTQ010000005.1"/>
</dbReference>
<name>A0ABT1G0Z2_9CORY</name>
<reference evidence="1" key="1">
    <citation type="submission" date="2022-05" db="EMBL/GenBank/DDBJ databases">
        <title>Corynebacterium sp. TA-R-1 sp. nov., isolated from human feces.</title>
        <authorList>
            <person name="Shamsuzzaman M."/>
            <person name="Dahal R.H."/>
        </authorList>
    </citation>
    <scope>NUCLEOTIDE SEQUENCE</scope>
    <source>
        <strain evidence="1">TA-R-1</strain>
    </source>
</reference>
<keyword evidence="2" id="KW-1185">Reference proteome</keyword>
<evidence type="ECO:0000313" key="1">
    <source>
        <dbReference type="EMBL" id="MCP1387699.1"/>
    </source>
</evidence>
<sequence>MTPLSSTLNVNFHLGAQDVRWLAWTEQATQWFPTSWQQSVTDLTYSVTGLWDSLVRALMLVF</sequence>
<dbReference type="EMBL" id="JAMFTQ010000005">
    <property type="protein sequence ID" value="MCP1387699.1"/>
    <property type="molecule type" value="Genomic_DNA"/>
</dbReference>
<dbReference type="Proteomes" id="UP001204000">
    <property type="component" value="Unassembled WGS sequence"/>
</dbReference>
<gene>
    <name evidence="1" type="ORF">M5J20_05785</name>
</gene>